<keyword evidence="10" id="KW-0812">Transmembrane</keyword>
<dbReference type="InterPro" id="IPR036890">
    <property type="entry name" value="HATPase_C_sf"/>
</dbReference>
<dbReference type="InterPro" id="IPR004358">
    <property type="entry name" value="Sig_transdc_His_kin-like_C"/>
</dbReference>
<dbReference type="RefSeq" id="WP_087443995.1">
    <property type="nucleotide sequence ID" value="NZ_CABMNB010000039.1"/>
</dbReference>
<evidence type="ECO:0000256" key="3">
    <source>
        <dbReference type="ARBA" id="ARBA00022553"/>
    </source>
</evidence>
<keyword evidence="10" id="KW-1133">Transmembrane helix</keyword>
<keyword evidence="15" id="KW-1185">Reference proteome</keyword>
<dbReference type="InterPro" id="IPR003594">
    <property type="entry name" value="HATPase_dom"/>
</dbReference>
<keyword evidence="3" id="KW-0597">Phosphoprotein</keyword>
<feature type="transmembrane region" description="Helical" evidence="10">
    <location>
        <begin position="168"/>
        <end position="191"/>
    </location>
</feature>
<feature type="region of interest" description="Disordered" evidence="9">
    <location>
        <begin position="562"/>
        <end position="582"/>
    </location>
</feature>
<keyword evidence="4" id="KW-0808">Transferase</keyword>
<evidence type="ECO:0000256" key="1">
    <source>
        <dbReference type="ARBA" id="ARBA00000085"/>
    </source>
</evidence>
<feature type="transmembrane region" description="Helical" evidence="10">
    <location>
        <begin position="37"/>
        <end position="56"/>
    </location>
</feature>
<dbReference type="InterPro" id="IPR005467">
    <property type="entry name" value="His_kinase_dom"/>
</dbReference>
<sequence length="582" mass="65630">MYIALKETLLQVLIACIPAFSCQLCSIRSARPLLTRLAVGVASVISVFLCILFSFHHPEASQPFDFRLIPFMLGVLYGGYRIGLVMVALYTVFIIAFPLYQPTGNQWGDALIYLTPLLFITINKFRQSGLRMRLAIIISFSLLGMLVYSIVYAAYVWTVPADRAAGDLGLSCLVLFGIVFLLTACLVLYMMEGTREKTFLQQGYRIVSRQYREEVEKLKQILNTAPLCVIAIDADTRITALNDMMIEGIQLQVPGVTRAQLMGRPLRDLLHKMGDEPNKFIILQWALQKGAVEGEVTRLGERDYYILAKSIYSQETGEIVGAVGMAHDVTELSKLRAEIGNMERLHLVGQMAASITHEIRNPMAVIRGFMQLIQEKSPDNMKDYYRIVMDEIDRANGIINDFLALAQNRIVEKEMVHLHDIMKQLSPLLWADANLRGQEIIYQLGEDIPDLYLDTKEMKQLILNLSRNALESMESMEKRGTLTITTRAVPQGVQLLVSDTGTGIPDSVLEKLFEPFYTTKSKGTGLGLPLCLSIVERHEGTIEIDTSERGTTFIVTFHLDPKRRREPQREKEHHPQEALNAL</sequence>
<feature type="transmembrane region" description="Helical" evidence="10">
    <location>
        <begin position="68"/>
        <end position="100"/>
    </location>
</feature>
<keyword evidence="6" id="KW-0418">Kinase</keyword>
<dbReference type="EMBL" id="JAMDMM010000024">
    <property type="protein sequence ID" value="MCY9608355.1"/>
    <property type="molecule type" value="Genomic_DNA"/>
</dbReference>
<comment type="catalytic activity">
    <reaction evidence="1">
        <text>ATP + protein L-histidine = ADP + protein N-phospho-L-histidine.</text>
        <dbReference type="EC" id="2.7.13.3"/>
    </reaction>
</comment>
<dbReference type="Pfam" id="PF00512">
    <property type="entry name" value="HisKA"/>
    <property type="match status" value="1"/>
</dbReference>
<evidence type="ECO:0000256" key="8">
    <source>
        <dbReference type="ARBA" id="ARBA00023012"/>
    </source>
</evidence>
<dbReference type="PANTHER" id="PTHR43065">
    <property type="entry name" value="SENSOR HISTIDINE KINASE"/>
    <property type="match status" value="1"/>
</dbReference>
<accession>A0AAP9J2E9</accession>
<dbReference type="InterPro" id="IPR003661">
    <property type="entry name" value="HisK_dim/P_dom"/>
</dbReference>
<keyword evidence="5" id="KW-0547">Nucleotide-binding</keyword>
<evidence type="ECO:0000313" key="13">
    <source>
        <dbReference type="EMBL" id="QDM45429.1"/>
    </source>
</evidence>
<protein>
    <recommendedName>
        <fullName evidence="2">histidine kinase</fullName>
        <ecNumber evidence="2">2.7.13.3</ecNumber>
    </recommendedName>
</protein>
<feature type="transmembrane region" description="Helical" evidence="10">
    <location>
        <begin position="106"/>
        <end position="122"/>
    </location>
</feature>
<dbReference type="SUPFAM" id="SSF55874">
    <property type="entry name" value="ATPase domain of HSP90 chaperone/DNA topoisomerase II/histidine kinase"/>
    <property type="match status" value="1"/>
</dbReference>
<dbReference type="Pfam" id="PF08448">
    <property type="entry name" value="PAS_4"/>
    <property type="match status" value="1"/>
</dbReference>
<dbReference type="InterPro" id="IPR000014">
    <property type="entry name" value="PAS"/>
</dbReference>
<reference evidence="12 15" key="2">
    <citation type="submission" date="2022-05" db="EMBL/GenBank/DDBJ databases">
        <title>Genome Sequencing of Bee-Associated Microbes.</title>
        <authorList>
            <person name="Dunlap C."/>
        </authorList>
    </citation>
    <scope>NUCLEOTIDE SEQUENCE [LARGE SCALE GENOMIC DNA]</scope>
    <source>
        <strain evidence="12 15">NRRL B-14613</strain>
    </source>
</reference>
<proteinExistence type="predicted"/>
<dbReference type="PRINTS" id="PR00344">
    <property type="entry name" value="BCTRLSENSOR"/>
</dbReference>
<dbReference type="CDD" id="cd00082">
    <property type="entry name" value="HisKA"/>
    <property type="match status" value="1"/>
</dbReference>
<evidence type="ECO:0000256" key="9">
    <source>
        <dbReference type="SAM" id="MobiDB-lite"/>
    </source>
</evidence>
<evidence type="ECO:0000256" key="6">
    <source>
        <dbReference type="ARBA" id="ARBA00022777"/>
    </source>
</evidence>
<dbReference type="EMBL" id="CP041405">
    <property type="protein sequence ID" value="QDM45429.1"/>
    <property type="molecule type" value="Genomic_DNA"/>
</dbReference>
<evidence type="ECO:0000256" key="5">
    <source>
        <dbReference type="ARBA" id="ARBA00022741"/>
    </source>
</evidence>
<dbReference type="Gene3D" id="3.30.450.20">
    <property type="entry name" value="PAS domain"/>
    <property type="match status" value="1"/>
</dbReference>
<keyword evidence="7 12" id="KW-0067">ATP-binding</keyword>
<dbReference type="SMART" id="SM00387">
    <property type="entry name" value="HATPase_c"/>
    <property type="match status" value="1"/>
</dbReference>
<dbReference type="EC" id="2.7.13.3" evidence="2"/>
<keyword evidence="10" id="KW-0472">Membrane</keyword>
<dbReference type="SMART" id="SM00388">
    <property type="entry name" value="HisKA"/>
    <property type="match status" value="1"/>
</dbReference>
<evidence type="ECO:0000313" key="12">
    <source>
        <dbReference type="EMBL" id="MCY9608355.1"/>
    </source>
</evidence>
<organism evidence="13 14">
    <name type="scientific">Paenibacillus thiaminolyticus</name>
    <name type="common">Bacillus thiaminolyticus</name>
    <dbReference type="NCBI Taxonomy" id="49283"/>
    <lineage>
        <taxon>Bacteria</taxon>
        <taxon>Bacillati</taxon>
        <taxon>Bacillota</taxon>
        <taxon>Bacilli</taxon>
        <taxon>Bacillales</taxon>
        <taxon>Paenibacillaceae</taxon>
        <taxon>Paenibacillus</taxon>
    </lineage>
</organism>
<name>A0AAP9J2E9_PANTH</name>
<evidence type="ECO:0000256" key="4">
    <source>
        <dbReference type="ARBA" id="ARBA00022679"/>
    </source>
</evidence>
<dbReference type="GO" id="GO:0000155">
    <property type="term" value="F:phosphorelay sensor kinase activity"/>
    <property type="evidence" value="ECO:0007669"/>
    <property type="project" value="InterPro"/>
</dbReference>
<dbReference type="SUPFAM" id="SSF47384">
    <property type="entry name" value="Homodimeric domain of signal transducing histidine kinase"/>
    <property type="match status" value="1"/>
</dbReference>
<feature type="domain" description="Histidine kinase" evidence="11">
    <location>
        <begin position="354"/>
        <end position="561"/>
    </location>
</feature>
<dbReference type="Pfam" id="PF02518">
    <property type="entry name" value="HATPase_c"/>
    <property type="match status" value="1"/>
</dbReference>
<evidence type="ECO:0000313" key="14">
    <source>
        <dbReference type="Proteomes" id="UP000315377"/>
    </source>
</evidence>
<dbReference type="CDD" id="cd00130">
    <property type="entry name" value="PAS"/>
    <property type="match status" value="1"/>
</dbReference>
<evidence type="ECO:0000256" key="10">
    <source>
        <dbReference type="SAM" id="Phobius"/>
    </source>
</evidence>
<dbReference type="Gene3D" id="3.30.565.10">
    <property type="entry name" value="Histidine kinase-like ATPase, C-terminal domain"/>
    <property type="match status" value="1"/>
</dbReference>
<gene>
    <name evidence="13" type="ORF">FLT43_19565</name>
    <name evidence="12" type="ORF">M5W83_14495</name>
</gene>
<feature type="compositionally biased region" description="Basic and acidic residues" evidence="9">
    <location>
        <begin position="567"/>
        <end position="576"/>
    </location>
</feature>
<dbReference type="NCBIfam" id="TIGR00229">
    <property type="entry name" value="sensory_box"/>
    <property type="match status" value="1"/>
</dbReference>
<dbReference type="PANTHER" id="PTHR43065:SF46">
    <property type="entry name" value="C4-DICARBOXYLATE TRANSPORT SENSOR PROTEIN DCTB"/>
    <property type="match status" value="1"/>
</dbReference>
<dbReference type="PROSITE" id="PS50109">
    <property type="entry name" value="HIS_KIN"/>
    <property type="match status" value="1"/>
</dbReference>
<evidence type="ECO:0000313" key="15">
    <source>
        <dbReference type="Proteomes" id="UP001209276"/>
    </source>
</evidence>
<dbReference type="AlphaFoldDB" id="A0AAP9J2E9"/>
<dbReference type="Proteomes" id="UP000315377">
    <property type="component" value="Chromosome"/>
</dbReference>
<dbReference type="Gene3D" id="1.10.287.130">
    <property type="match status" value="1"/>
</dbReference>
<keyword evidence="8" id="KW-0902">Two-component regulatory system</keyword>
<dbReference type="InterPro" id="IPR013656">
    <property type="entry name" value="PAS_4"/>
</dbReference>
<dbReference type="SUPFAM" id="SSF55785">
    <property type="entry name" value="PYP-like sensor domain (PAS domain)"/>
    <property type="match status" value="1"/>
</dbReference>
<reference evidence="13 14" key="1">
    <citation type="submission" date="2019-07" db="EMBL/GenBank/DDBJ databases">
        <title>Paenibacillus thiaminolyticus NRRL B-4156.</title>
        <authorList>
            <person name="Hehnly C."/>
            <person name="Zhang L."/>
        </authorList>
    </citation>
    <scope>NUCLEOTIDE SEQUENCE [LARGE SCALE GENOMIC DNA]</scope>
    <source>
        <strain evidence="13 14">NRRL B-4156</strain>
    </source>
</reference>
<evidence type="ECO:0000256" key="7">
    <source>
        <dbReference type="ARBA" id="ARBA00022840"/>
    </source>
</evidence>
<feature type="transmembrane region" description="Helical" evidence="10">
    <location>
        <begin position="134"/>
        <end position="156"/>
    </location>
</feature>
<evidence type="ECO:0000259" key="11">
    <source>
        <dbReference type="PROSITE" id="PS50109"/>
    </source>
</evidence>
<dbReference type="GO" id="GO:0005524">
    <property type="term" value="F:ATP binding"/>
    <property type="evidence" value="ECO:0007669"/>
    <property type="project" value="UniProtKB-KW"/>
</dbReference>
<dbReference type="InterPro" id="IPR035965">
    <property type="entry name" value="PAS-like_dom_sf"/>
</dbReference>
<evidence type="ECO:0000256" key="2">
    <source>
        <dbReference type="ARBA" id="ARBA00012438"/>
    </source>
</evidence>
<dbReference type="GeneID" id="76998163"/>
<dbReference type="InterPro" id="IPR036097">
    <property type="entry name" value="HisK_dim/P_sf"/>
</dbReference>
<dbReference type="Proteomes" id="UP001209276">
    <property type="component" value="Unassembled WGS sequence"/>
</dbReference>